<dbReference type="EMBL" id="CP146256">
    <property type="protein sequence ID" value="XAH74981.1"/>
    <property type="molecule type" value="Genomic_DNA"/>
</dbReference>
<evidence type="ECO:0000256" key="3">
    <source>
        <dbReference type="ARBA" id="ARBA00023163"/>
    </source>
</evidence>
<evidence type="ECO:0000259" key="4">
    <source>
        <dbReference type="PROSITE" id="PS50995"/>
    </source>
</evidence>
<dbReference type="Pfam" id="PF01047">
    <property type="entry name" value="MarR"/>
    <property type="match status" value="1"/>
</dbReference>
<organism evidence="5 6">
    <name type="scientific">Kineothrix sedimenti</name>
    <dbReference type="NCBI Taxonomy" id="3123317"/>
    <lineage>
        <taxon>Bacteria</taxon>
        <taxon>Bacillati</taxon>
        <taxon>Bacillota</taxon>
        <taxon>Clostridia</taxon>
        <taxon>Lachnospirales</taxon>
        <taxon>Lachnospiraceae</taxon>
        <taxon>Kineothrix</taxon>
    </lineage>
</organism>
<protein>
    <submittedName>
        <fullName evidence="5">MarR family transcriptional regulator</fullName>
    </submittedName>
</protein>
<keyword evidence="2" id="KW-0238">DNA-binding</keyword>
<dbReference type="PANTHER" id="PTHR42756">
    <property type="entry name" value="TRANSCRIPTIONAL REGULATOR, MARR"/>
    <property type="match status" value="1"/>
</dbReference>
<sequence length="156" mass="18324">MSMDRDRLLEDFDDERALFGLFFAFGNRLQTAGDAFYEEITCKQFFLLICLSLFKETPPMINELADVMGSSHQNVKQIVNKLEKEGFVTTFYDKDDRRKVRVAATEKMGTLSDRYREQEERFMAGLYEGITKEEVQLTYNVMMKIEKNLIAIREEK</sequence>
<dbReference type="InterPro" id="IPR036390">
    <property type="entry name" value="WH_DNA-bd_sf"/>
</dbReference>
<evidence type="ECO:0000313" key="5">
    <source>
        <dbReference type="EMBL" id="XAH74981.1"/>
    </source>
</evidence>
<dbReference type="RefSeq" id="WP_342758555.1">
    <property type="nucleotide sequence ID" value="NZ_CP146256.1"/>
</dbReference>
<feature type="domain" description="HTH marR-type" evidence="4">
    <location>
        <begin position="11"/>
        <end position="147"/>
    </location>
</feature>
<dbReference type="Gene3D" id="1.10.10.10">
    <property type="entry name" value="Winged helix-like DNA-binding domain superfamily/Winged helix DNA-binding domain"/>
    <property type="match status" value="1"/>
</dbReference>
<accession>A0ABZ3EXK6</accession>
<name>A0ABZ3EXK6_9FIRM</name>
<dbReference type="PRINTS" id="PR00598">
    <property type="entry name" value="HTHMARR"/>
</dbReference>
<evidence type="ECO:0000256" key="1">
    <source>
        <dbReference type="ARBA" id="ARBA00023015"/>
    </source>
</evidence>
<keyword evidence="1" id="KW-0805">Transcription regulation</keyword>
<dbReference type="SMART" id="SM00347">
    <property type="entry name" value="HTH_MARR"/>
    <property type="match status" value="1"/>
</dbReference>
<keyword evidence="3" id="KW-0804">Transcription</keyword>
<evidence type="ECO:0000313" key="6">
    <source>
        <dbReference type="Proteomes" id="UP001451571"/>
    </source>
</evidence>
<dbReference type="InterPro" id="IPR036388">
    <property type="entry name" value="WH-like_DNA-bd_sf"/>
</dbReference>
<dbReference type="PANTHER" id="PTHR42756:SF1">
    <property type="entry name" value="TRANSCRIPTIONAL REPRESSOR OF EMRAB OPERON"/>
    <property type="match status" value="1"/>
</dbReference>
<evidence type="ECO:0000256" key="2">
    <source>
        <dbReference type="ARBA" id="ARBA00023125"/>
    </source>
</evidence>
<dbReference type="Proteomes" id="UP001451571">
    <property type="component" value="Chromosome"/>
</dbReference>
<gene>
    <name evidence="5" type="ORF">V6984_04200</name>
</gene>
<keyword evidence="6" id="KW-1185">Reference proteome</keyword>
<reference evidence="5 6" key="1">
    <citation type="submission" date="2024-02" db="EMBL/GenBank/DDBJ databases">
        <title>Bacterial strain from lacustrine sediment.</title>
        <authorList>
            <person name="Petit C."/>
            <person name="Fadhlaoui K."/>
        </authorList>
    </citation>
    <scope>NUCLEOTIDE SEQUENCE [LARGE SCALE GENOMIC DNA]</scope>
    <source>
        <strain evidence="5 6">IPX-CK</strain>
    </source>
</reference>
<proteinExistence type="predicted"/>
<dbReference type="PROSITE" id="PS50995">
    <property type="entry name" value="HTH_MARR_2"/>
    <property type="match status" value="1"/>
</dbReference>
<dbReference type="SUPFAM" id="SSF46785">
    <property type="entry name" value="Winged helix' DNA-binding domain"/>
    <property type="match status" value="1"/>
</dbReference>
<dbReference type="InterPro" id="IPR000835">
    <property type="entry name" value="HTH_MarR-typ"/>
</dbReference>